<reference key="1">
    <citation type="journal article" date="2000" name="Nature">
        <title>Sequence and analysis of chromosome 1 of the plant Arabidopsis thaliana.</title>
        <authorList>
            <person name="Theologis A."/>
            <person name="Ecker J.R."/>
            <person name="Palm C.J."/>
            <person name="Federspiel N.A."/>
            <person name="Kaul S."/>
            <person name="White O."/>
            <person name="Alonso J."/>
            <person name="Altafi H."/>
            <person name="Araujo R."/>
            <person name="Bowman C.L."/>
            <person name="Brooks S.Y."/>
            <person name="Buehler E."/>
            <person name="Chan A."/>
            <person name="Chao Q."/>
            <person name="Chen H."/>
            <person name="Cheuk R.F."/>
            <person name="Chin C.W."/>
            <person name="Chung M.K."/>
            <person name="Conn L."/>
            <person name="Conway A.B."/>
            <person name="Conway A.R."/>
            <person name="Creasy T.H."/>
            <person name="Dewar K."/>
            <person name="Dunn P."/>
            <person name="Etgu P."/>
            <person name="Feldblyum T.V."/>
            <person name="Feng J."/>
            <person name="Fong B."/>
            <person name="Fujii C.Y."/>
            <person name="Gill J.E."/>
            <person name="Goldsmith A.D."/>
            <person name="Haas B."/>
            <person name="Hansen N.F."/>
            <person name="Hughes B."/>
            <person name="Huizar L."/>
            <person name="Hunter J.L."/>
            <person name="Jenkins J."/>
            <person name="Johnson-Hopson C."/>
            <person name="Khan S."/>
            <person name="Khaykin E."/>
            <person name="Kim C.J."/>
            <person name="Koo H.L."/>
            <person name="Kremenetskaia I."/>
            <person name="Kurtz D.B."/>
            <person name="Kwan A."/>
            <person name="Lam B."/>
            <person name="Langin-Hooper S."/>
            <person name="Lee A."/>
            <person name="Lee J.M."/>
            <person name="Lenz C.A."/>
            <person name="Li J.H."/>
            <person name="Li Y."/>
            <person name="Lin X."/>
            <person name="Liu S.X."/>
            <person name="Liu Z.A."/>
            <person name="Luros J.S."/>
            <person name="Maiti R."/>
            <person name="Marziali A."/>
            <person name="Militscher J."/>
            <person name="Miranda M."/>
            <person name="Nguyen M."/>
            <person name="Nierman W.C."/>
            <person name="Osborne B.I."/>
            <person name="Pai G."/>
            <person name="Peterson J."/>
            <person name="Pham P.K."/>
            <person name="Rizzo M."/>
            <person name="Rooney T."/>
            <person name="Rowley D."/>
            <person name="Sakano H."/>
            <person name="Salzberg S.L."/>
            <person name="Schwartz J.R."/>
            <person name="Shinn P."/>
            <person name="Southwick A.M."/>
            <person name="Sun H."/>
            <person name="Tallon L.J."/>
            <person name="Tambunga G."/>
            <person name="Toriumi M.J."/>
            <person name="Town C.D."/>
            <person name="Utterback T."/>
            <person name="Van Aken S."/>
            <person name="Vaysberg M."/>
            <person name="Vysotskaia V.S."/>
            <person name="Walker M."/>
            <person name="Wu D."/>
            <person name="Yu G."/>
            <person name="Fraser C.M."/>
            <person name="Venter J.C."/>
            <person name="Davis R.W."/>
        </authorList>
    </citation>
    <scope>NUCLEOTIDE SEQUENCE [LARGE SCALE GENOMIC DNA]</scope>
    <source>
        <strain>cv. Columbia</strain>
    </source>
</reference>
<accession>Q9LMD6</accession>
<dbReference type="EMBL" id="AC068602">
    <property type="protein sequence ID" value="AAF79280.1"/>
    <property type="molecule type" value="Genomic_DNA"/>
</dbReference>
<reference evidence="1" key="3">
    <citation type="submission" date="2000-06" db="EMBL/GenBank/DDBJ databases">
        <authorList>
            <person name="Cheuk R."/>
            <person name="Shinn P."/>
            <person name="Brooks S."/>
            <person name="Buehler E."/>
            <person name="Chao Q."/>
            <person name="Johnson-Hopson C."/>
            <person name="Khan S."/>
            <person name="Kim C."/>
            <person name="Altafi H."/>
            <person name="Bei B."/>
            <person name="Chin C."/>
            <person name="Chiou J."/>
            <person name="Choi E."/>
            <person name="Conn L."/>
            <person name="Conway A."/>
            <person name="Gonzalez A."/>
            <person name="Hansen N."/>
            <person name="Howing B."/>
            <person name="Koo T."/>
            <person name="Lam B."/>
            <person name="Lee J."/>
            <person name="Lenz C."/>
            <person name="Li J."/>
            <person name="Liu A."/>
            <person name="Liu J."/>
            <person name="Liu S."/>
            <person name="Mukharsky N."/>
            <person name="Nguyen M."/>
            <person name="Palm C."/>
            <person name="Pham P."/>
            <person name="Sakano H."/>
            <person name="Schwartz J."/>
            <person name="Southwick A."/>
            <person name="Thaveri A."/>
            <person name="Toriumi M."/>
            <person name="Vaysberg M."/>
            <person name="Yu G."/>
            <person name="Davis R."/>
            <person name="Federspiel N."/>
            <person name="Theologis A."/>
            <person name="Ecker J."/>
        </authorList>
    </citation>
    <scope>NUCLEOTIDE SEQUENCE</scope>
</reference>
<name>Q9LMD6_ARATH</name>
<reference evidence="1" key="2">
    <citation type="submission" date="2000-05" db="EMBL/GenBank/DDBJ databases">
        <title>Genomic sequence for Arabidopsis thaliana BAC F14D16 from chromosome I.</title>
        <authorList>
            <person name="Shinn P."/>
            <person name="Brooks S."/>
            <person name="Buehler E."/>
            <person name="Chao Q."/>
            <person name="Johnson-Hopson C."/>
            <person name="Khan S."/>
            <person name="Kim C."/>
            <person name="Altafi H."/>
            <person name="Bei Q."/>
            <person name="Chin C."/>
            <person name="Chiou J."/>
            <person name="Choi E."/>
            <person name="Conn L."/>
            <person name="Conway A."/>
            <person name="Gonzales A."/>
            <person name="Hansen N."/>
            <person name="Howing B."/>
            <person name="Koo T."/>
            <person name="Lam B."/>
            <person name="Lee J."/>
            <person name="Lenz C."/>
            <person name="Li J."/>
            <person name="Liu A."/>
            <person name="Liu K."/>
            <person name="Liu S."/>
            <person name="Mukharsky N."/>
            <person name="Nguyen M."/>
            <person name="Palm C."/>
            <person name="Pham P."/>
            <person name="Sakano H."/>
            <person name="Schwartz J."/>
            <person name="Southwick A."/>
            <person name="Thaveri A."/>
            <person name="Toriumi M."/>
            <person name="Vaysberg M."/>
            <person name="Yu G."/>
            <person name="Federspiel N.A."/>
            <person name="Theologis A."/>
            <person name="Ecker J.R."/>
        </authorList>
    </citation>
    <scope>NUCLEOTIDE SEQUENCE</scope>
</reference>
<proteinExistence type="predicted"/>
<dbReference type="AlphaFoldDB" id="Q9LMD6"/>
<organism evidence="1">
    <name type="scientific">Arabidopsis thaliana</name>
    <name type="common">Mouse-ear cress</name>
    <dbReference type="NCBI Taxonomy" id="3702"/>
    <lineage>
        <taxon>Eukaryota</taxon>
        <taxon>Viridiplantae</taxon>
        <taxon>Streptophyta</taxon>
        <taxon>Embryophyta</taxon>
        <taxon>Tracheophyta</taxon>
        <taxon>Spermatophyta</taxon>
        <taxon>Magnoliopsida</taxon>
        <taxon>eudicotyledons</taxon>
        <taxon>Gunneridae</taxon>
        <taxon>Pentapetalae</taxon>
        <taxon>rosids</taxon>
        <taxon>malvids</taxon>
        <taxon>Brassicales</taxon>
        <taxon>Brassicaceae</taxon>
        <taxon>Camelineae</taxon>
        <taxon>Arabidopsis</taxon>
    </lineage>
</organism>
<sequence length="28" mass="3465">MFTYRLMVHNTYFLLLKQNNMSRSMIIV</sequence>
<evidence type="ECO:0000313" key="1">
    <source>
        <dbReference type="EMBL" id="AAF79280.1"/>
    </source>
</evidence>
<protein>
    <submittedName>
        <fullName evidence="1">F14D16.6</fullName>
    </submittedName>
</protein>